<gene>
    <name evidence="1" type="ORF">ACOLOM_LOCUS9532</name>
</gene>
<evidence type="ECO:0000313" key="1">
    <source>
        <dbReference type="EMBL" id="CAG8685531.1"/>
    </source>
</evidence>
<reference evidence="1" key="1">
    <citation type="submission" date="2021-06" db="EMBL/GenBank/DDBJ databases">
        <authorList>
            <person name="Kallberg Y."/>
            <person name="Tangrot J."/>
            <person name="Rosling A."/>
        </authorList>
    </citation>
    <scope>NUCLEOTIDE SEQUENCE</scope>
    <source>
        <strain evidence="1">CL356</strain>
    </source>
</reference>
<sequence>MSGHWDKVIKLACKPKQASPKAKAHDGTLRDICASLAVRLREPSLV</sequence>
<evidence type="ECO:0000313" key="2">
    <source>
        <dbReference type="Proteomes" id="UP000789525"/>
    </source>
</evidence>
<feature type="non-terminal residue" evidence="1">
    <location>
        <position position="46"/>
    </location>
</feature>
<proteinExistence type="predicted"/>
<organism evidence="1 2">
    <name type="scientific">Acaulospora colombiana</name>
    <dbReference type="NCBI Taxonomy" id="27376"/>
    <lineage>
        <taxon>Eukaryota</taxon>
        <taxon>Fungi</taxon>
        <taxon>Fungi incertae sedis</taxon>
        <taxon>Mucoromycota</taxon>
        <taxon>Glomeromycotina</taxon>
        <taxon>Glomeromycetes</taxon>
        <taxon>Diversisporales</taxon>
        <taxon>Acaulosporaceae</taxon>
        <taxon>Acaulospora</taxon>
    </lineage>
</organism>
<name>A0ACA9P3V8_9GLOM</name>
<dbReference type="Proteomes" id="UP000789525">
    <property type="component" value="Unassembled WGS sequence"/>
</dbReference>
<dbReference type="EMBL" id="CAJVPT010027908">
    <property type="protein sequence ID" value="CAG8685531.1"/>
    <property type="molecule type" value="Genomic_DNA"/>
</dbReference>
<accession>A0ACA9P3V8</accession>
<comment type="caution">
    <text evidence="1">The sequence shown here is derived from an EMBL/GenBank/DDBJ whole genome shotgun (WGS) entry which is preliminary data.</text>
</comment>
<protein>
    <submittedName>
        <fullName evidence="1">11066_t:CDS:1</fullName>
    </submittedName>
</protein>
<keyword evidence="2" id="KW-1185">Reference proteome</keyword>